<accession>A0A2G8LLS0</accession>
<protein>
    <submittedName>
        <fullName evidence="12">Putative bombesin receptor subtype-3</fullName>
    </submittedName>
</protein>
<feature type="transmembrane region" description="Helical" evidence="10">
    <location>
        <begin position="61"/>
        <end position="80"/>
    </location>
</feature>
<comment type="caution">
    <text evidence="12">The sequence shown here is derived from an EMBL/GenBank/DDBJ whole genome shotgun (WGS) entry which is preliminary data.</text>
</comment>
<dbReference type="SUPFAM" id="SSF81321">
    <property type="entry name" value="Family A G protein-coupled receptor-like"/>
    <property type="match status" value="1"/>
</dbReference>
<dbReference type="GO" id="GO:0008188">
    <property type="term" value="F:neuropeptide receptor activity"/>
    <property type="evidence" value="ECO:0007669"/>
    <property type="project" value="TreeGrafter"/>
</dbReference>
<feature type="transmembrane region" description="Helical" evidence="10">
    <location>
        <begin position="20"/>
        <end position="41"/>
    </location>
</feature>
<name>A0A2G8LLS0_STIJA</name>
<evidence type="ECO:0000256" key="2">
    <source>
        <dbReference type="ARBA" id="ARBA00022692"/>
    </source>
</evidence>
<evidence type="ECO:0000256" key="6">
    <source>
        <dbReference type="ARBA" id="ARBA00023170"/>
    </source>
</evidence>
<keyword evidence="4 8" id="KW-0297">G-protein coupled receptor</keyword>
<keyword evidence="6 8" id="KW-0675">Receptor</keyword>
<feature type="region of interest" description="Disordered" evidence="9">
    <location>
        <begin position="292"/>
        <end position="311"/>
    </location>
</feature>
<evidence type="ECO:0000256" key="5">
    <source>
        <dbReference type="ARBA" id="ARBA00023136"/>
    </source>
</evidence>
<evidence type="ECO:0000313" key="13">
    <source>
        <dbReference type="Proteomes" id="UP000230750"/>
    </source>
</evidence>
<proteinExistence type="inferred from homology"/>
<feature type="transmembrane region" description="Helical" evidence="10">
    <location>
        <begin position="101"/>
        <end position="121"/>
    </location>
</feature>
<dbReference type="Pfam" id="PF00001">
    <property type="entry name" value="7tm_1"/>
    <property type="match status" value="1"/>
</dbReference>
<dbReference type="PROSITE" id="PS00237">
    <property type="entry name" value="G_PROTEIN_RECEP_F1_1"/>
    <property type="match status" value="1"/>
</dbReference>
<gene>
    <name evidence="12" type="ORF">BSL78_01911</name>
</gene>
<keyword evidence="5 10" id="KW-0472">Membrane</keyword>
<evidence type="ECO:0000313" key="12">
    <source>
        <dbReference type="EMBL" id="PIK61184.1"/>
    </source>
</evidence>
<dbReference type="PROSITE" id="PS50262">
    <property type="entry name" value="G_PROTEIN_RECEP_F1_2"/>
    <property type="match status" value="1"/>
</dbReference>
<dbReference type="CDD" id="cd00637">
    <property type="entry name" value="7tm_classA_rhodopsin-like"/>
    <property type="match status" value="1"/>
</dbReference>
<feature type="domain" description="G-protein coupled receptors family 1 profile" evidence="11">
    <location>
        <begin position="1"/>
        <end position="263"/>
    </location>
</feature>
<dbReference type="Gene3D" id="1.20.1070.10">
    <property type="entry name" value="Rhodopsin 7-helix transmembrane proteins"/>
    <property type="match status" value="1"/>
</dbReference>
<evidence type="ECO:0000259" key="11">
    <source>
        <dbReference type="PROSITE" id="PS50262"/>
    </source>
</evidence>
<sequence>MEHSNSLHGAQSHQTQKANVLIGSLASADLLFLAICVPVRIDLYRNNHLWQHGEALCRFTNGLSIALQTAAIYTLVALSANRYNSVVKLTPKSKGCLGGNVYVQVFLVWVAAGLASLTGIFGSEVKEVYGSHKVCSFMHFEETHLDFIYAFSYFTVLFAVPLVIIFIYYSCLAWHLYRSIQTLPDDGYLARHGQIIARRRLAVVVLALVIMFVICWLPYHVTELLHAAFRFSHTLIDPNIMLILTHFLEPLVYTKSALNPVVLYTMSSFFRQRLRSSFRCSKPRKQPLYTCMNSKHAPSQRTRHTAVSSPL</sequence>
<evidence type="ECO:0000256" key="7">
    <source>
        <dbReference type="ARBA" id="ARBA00023224"/>
    </source>
</evidence>
<dbReference type="OrthoDB" id="10049706at2759"/>
<keyword evidence="13" id="KW-1185">Reference proteome</keyword>
<feature type="transmembrane region" description="Helical" evidence="10">
    <location>
        <begin position="147"/>
        <end position="169"/>
    </location>
</feature>
<dbReference type="InterPro" id="IPR017452">
    <property type="entry name" value="GPCR_Rhodpsn_7TM"/>
</dbReference>
<dbReference type="InterPro" id="IPR000276">
    <property type="entry name" value="GPCR_Rhodpsn"/>
</dbReference>
<evidence type="ECO:0000256" key="1">
    <source>
        <dbReference type="ARBA" id="ARBA00004141"/>
    </source>
</evidence>
<feature type="transmembrane region" description="Helical" evidence="10">
    <location>
        <begin position="201"/>
        <end position="219"/>
    </location>
</feature>
<dbReference type="EMBL" id="MRZV01000039">
    <property type="protein sequence ID" value="PIK61184.1"/>
    <property type="molecule type" value="Genomic_DNA"/>
</dbReference>
<dbReference type="AlphaFoldDB" id="A0A2G8LLS0"/>
<dbReference type="STRING" id="307972.A0A2G8LLS0"/>
<keyword evidence="7 8" id="KW-0807">Transducer</keyword>
<evidence type="ECO:0000256" key="8">
    <source>
        <dbReference type="RuleBase" id="RU000688"/>
    </source>
</evidence>
<dbReference type="PRINTS" id="PR00237">
    <property type="entry name" value="GPCRRHODOPSN"/>
</dbReference>
<comment type="subcellular location">
    <subcellularLocation>
        <location evidence="1">Membrane</location>
        <topology evidence="1">Multi-pass membrane protein</topology>
    </subcellularLocation>
</comment>
<dbReference type="PANTHER" id="PTHR45695">
    <property type="entry name" value="LEUCOKININ RECEPTOR-RELATED"/>
    <property type="match status" value="1"/>
</dbReference>
<keyword evidence="2 8" id="KW-0812">Transmembrane</keyword>
<comment type="similarity">
    <text evidence="8">Belongs to the G-protein coupled receptor 1 family.</text>
</comment>
<reference evidence="12 13" key="1">
    <citation type="journal article" date="2017" name="PLoS Biol.">
        <title>The sea cucumber genome provides insights into morphological evolution and visceral regeneration.</title>
        <authorList>
            <person name="Zhang X."/>
            <person name="Sun L."/>
            <person name="Yuan J."/>
            <person name="Sun Y."/>
            <person name="Gao Y."/>
            <person name="Zhang L."/>
            <person name="Li S."/>
            <person name="Dai H."/>
            <person name="Hamel J.F."/>
            <person name="Liu C."/>
            <person name="Yu Y."/>
            <person name="Liu S."/>
            <person name="Lin W."/>
            <person name="Guo K."/>
            <person name="Jin S."/>
            <person name="Xu P."/>
            <person name="Storey K.B."/>
            <person name="Huan P."/>
            <person name="Zhang T."/>
            <person name="Zhou Y."/>
            <person name="Zhang J."/>
            <person name="Lin C."/>
            <person name="Li X."/>
            <person name="Xing L."/>
            <person name="Huo D."/>
            <person name="Sun M."/>
            <person name="Wang L."/>
            <person name="Mercier A."/>
            <person name="Li F."/>
            <person name="Yang H."/>
            <person name="Xiang J."/>
        </authorList>
    </citation>
    <scope>NUCLEOTIDE SEQUENCE [LARGE SCALE GENOMIC DNA]</scope>
    <source>
        <strain evidence="12">Shaxun</strain>
        <tissue evidence="12">Muscle</tissue>
    </source>
</reference>
<evidence type="ECO:0000256" key="4">
    <source>
        <dbReference type="ARBA" id="ARBA00023040"/>
    </source>
</evidence>
<organism evidence="12 13">
    <name type="scientific">Stichopus japonicus</name>
    <name type="common">Sea cucumber</name>
    <dbReference type="NCBI Taxonomy" id="307972"/>
    <lineage>
        <taxon>Eukaryota</taxon>
        <taxon>Metazoa</taxon>
        <taxon>Echinodermata</taxon>
        <taxon>Eleutherozoa</taxon>
        <taxon>Echinozoa</taxon>
        <taxon>Holothuroidea</taxon>
        <taxon>Aspidochirotacea</taxon>
        <taxon>Aspidochirotida</taxon>
        <taxon>Stichopodidae</taxon>
        <taxon>Apostichopus</taxon>
    </lineage>
</organism>
<dbReference type="Proteomes" id="UP000230750">
    <property type="component" value="Unassembled WGS sequence"/>
</dbReference>
<keyword evidence="3 10" id="KW-1133">Transmembrane helix</keyword>
<evidence type="ECO:0000256" key="10">
    <source>
        <dbReference type="SAM" id="Phobius"/>
    </source>
</evidence>
<evidence type="ECO:0000256" key="3">
    <source>
        <dbReference type="ARBA" id="ARBA00022989"/>
    </source>
</evidence>
<dbReference type="GO" id="GO:0005886">
    <property type="term" value="C:plasma membrane"/>
    <property type="evidence" value="ECO:0007669"/>
    <property type="project" value="TreeGrafter"/>
</dbReference>
<evidence type="ECO:0000256" key="9">
    <source>
        <dbReference type="SAM" id="MobiDB-lite"/>
    </source>
</evidence>
<dbReference type="PANTHER" id="PTHR45695:SF26">
    <property type="entry name" value="NEUROPEPTIDE CCHAMIDE-1 RECEPTOR"/>
    <property type="match status" value="1"/>
</dbReference>